<evidence type="ECO:0000259" key="2">
    <source>
        <dbReference type="PROSITE" id="PS50846"/>
    </source>
</evidence>
<protein>
    <recommendedName>
        <fullName evidence="2">HMA domain-containing protein</fullName>
    </recommendedName>
</protein>
<dbReference type="SUPFAM" id="SSF55008">
    <property type="entry name" value="HMA, heavy metal-associated domain"/>
    <property type="match status" value="1"/>
</dbReference>
<gene>
    <name evidence="3" type="ORF">LCGC14_0512480</name>
</gene>
<proteinExistence type="predicted"/>
<reference evidence="3" key="1">
    <citation type="journal article" date="2015" name="Nature">
        <title>Complex archaea that bridge the gap between prokaryotes and eukaryotes.</title>
        <authorList>
            <person name="Spang A."/>
            <person name="Saw J.H."/>
            <person name="Jorgensen S.L."/>
            <person name="Zaremba-Niedzwiedzka K."/>
            <person name="Martijn J."/>
            <person name="Lind A.E."/>
            <person name="van Eijk R."/>
            <person name="Schleper C."/>
            <person name="Guy L."/>
            <person name="Ettema T.J."/>
        </authorList>
    </citation>
    <scope>NUCLEOTIDE SEQUENCE</scope>
</reference>
<organism evidence="3">
    <name type="scientific">marine sediment metagenome</name>
    <dbReference type="NCBI Taxonomy" id="412755"/>
    <lineage>
        <taxon>unclassified sequences</taxon>
        <taxon>metagenomes</taxon>
        <taxon>ecological metagenomes</taxon>
    </lineage>
</organism>
<keyword evidence="1" id="KW-0479">Metal-binding</keyword>
<dbReference type="PANTHER" id="PTHR46594">
    <property type="entry name" value="P-TYPE CATION-TRANSPORTING ATPASE"/>
    <property type="match status" value="1"/>
</dbReference>
<feature type="domain" description="HMA" evidence="2">
    <location>
        <begin position="1"/>
        <end position="65"/>
    </location>
</feature>
<evidence type="ECO:0000256" key="1">
    <source>
        <dbReference type="ARBA" id="ARBA00022723"/>
    </source>
</evidence>
<sequence>MKIKVTGMHCGNCVSKVEKSLKNLDGVNKVSVNLRKGEAKVGYDPNKTGFNNFQAAIQEVGYQASR</sequence>
<dbReference type="CDD" id="cd00371">
    <property type="entry name" value="HMA"/>
    <property type="match status" value="1"/>
</dbReference>
<dbReference type="PROSITE" id="PS50846">
    <property type="entry name" value="HMA_2"/>
    <property type="match status" value="1"/>
</dbReference>
<dbReference type="InterPro" id="IPR036163">
    <property type="entry name" value="HMA_dom_sf"/>
</dbReference>
<dbReference type="GO" id="GO:0046872">
    <property type="term" value="F:metal ion binding"/>
    <property type="evidence" value="ECO:0007669"/>
    <property type="project" value="UniProtKB-KW"/>
</dbReference>
<dbReference type="Pfam" id="PF00403">
    <property type="entry name" value="HMA"/>
    <property type="match status" value="1"/>
</dbReference>
<dbReference type="PANTHER" id="PTHR46594:SF4">
    <property type="entry name" value="P-TYPE CATION-TRANSPORTING ATPASE"/>
    <property type="match status" value="1"/>
</dbReference>
<comment type="caution">
    <text evidence="3">The sequence shown here is derived from an EMBL/GenBank/DDBJ whole genome shotgun (WGS) entry which is preliminary data.</text>
</comment>
<dbReference type="InterPro" id="IPR006121">
    <property type="entry name" value="HMA_dom"/>
</dbReference>
<dbReference type="EMBL" id="LAZR01000626">
    <property type="protein sequence ID" value="KKN62386.1"/>
    <property type="molecule type" value="Genomic_DNA"/>
</dbReference>
<dbReference type="Gene3D" id="3.30.70.100">
    <property type="match status" value="1"/>
</dbReference>
<dbReference type="PROSITE" id="PS01047">
    <property type="entry name" value="HMA_1"/>
    <property type="match status" value="1"/>
</dbReference>
<dbReference type="FunFam" id="3.30.70.100:FF:000005">
    <property type="entry name" value="Copper-exporting P-type ATPase A"/>
    <property type="match status" value="1"/>
</dbReference>
<evidence type="ECO:0000313" key="3">
    <source>
        <dbReference type="EMBL" id="KKN62386.1"/>
    </source>
</evidence>
<name>A0A0F9UME3_9ZZZZ</name>
<dbReference type="InterPro" id="IPR017969">
    <property type="entry name" value="Heavy-metal-associated_CS"/>
</dbReference>
<accession>A0A0F9UME3</accession>
<dbReference type="AlphaFoldDB" id="A0A0F9UME3"/>